<evidence type="ECO:0000313" key="1">
    <source>
        <dbReference type="EMBL" id="KAK1302351.1"/>
    </source>
</evidence>
<evidence type="ECO:0000313" key="2">
    <source>
        <dbReference type="Proteomes" id="UP001180020"/>
    </source>
</evidence>
<sequence>MRLYWITKRCREREWTRLKKANAWHEGADAVSSAMLLSGLVTLTHGPKNVKPQVKQIDKDGWFCFERSCGGPKRTDSDVSELCWRKVNVKEGFVGLRGSPAKNSSNNDY</sequence>
<organism evidence="1 2">
    <name type="scientific">Acorus calamus</name>
    <name type="common">Sweet flag</name>
    <dbReference type="NCBI Taxonomy" id="4465"/>
    <lineage>
        <taxon>Eukaryota</taxon>
        <taxon>Viridiplantae</taxon>
        <taxon>Streptophyta</taxon>
        <taxon>Embryophyta</taxon>
        <taxon>Tracheophyta</taxon>
        <taxon>Spermatophyta</taxon>
        <taxon>Magnoliopsida</taxon>
        <taxon>Liliopsida</taxon>
        <taxon>Acoraceae</taxon>
        <taxon>Acorus</taxon>
    </lineage>
</organism>
<proteinExistence type="predicted"/>
<keyword evidence="2" id="KW-1185">Reference proteome</keyword>
<reference evidence="1" key="2">
    <citation type="submission" date="2023-06" db="EMBL/GenBank/DDBJ databases">
        <authorList>
            <person name="Ma L."/>
            <person name="Liu K.-W."/>
            <person name="Li Z."/>
            <person name="Hsiao Y.-Y."/>
            <person name="Qi Y."/>
            <person name="Fu T."/>
            <person name="Tang G."/>
            <person name="Zhang D."/>
            <person name="Sun W.-H."/>
            <person name="Liu D.-K."/>
            <person name="Li Y."/>
            <person name="Chen G.-Z."/>
            <person name="Liu X.-D."/>
            <person name="Liao X.-Y."/>
            <person name="Jiang Y.-T."/>
            <person name="Yu X."/>
            <person name="Hao Y."/>
            <person name="Huang J."/>
            <person name="Zhao X.-W."/>
            <person name="Ke S."/>
            <person name="Chen Y.-Y."/>
            <person name="Wu W.-L."/>
            <person name="Hsu J.-L."/>
            <person name="Lin Y.-F."/>
            <person name="Huang M.-D."/>
            <person name="Li C.-Y."/>
            <person name="Huang L."/>
            <person name="Wang Z.-W."/>
            <person name="Zhao X."/>
            <person name="Zhong W.-Y."/>
            <person name="Peng D.-H."/>
            <person name="Ahmad S."/>
            <person name="Lan S."/>
            <person name="Zhang J.-S."/>
            <person name="Tsai W.-C."/>
            <person name="Van De Peer Y."/>
            <person name="Liu Z.-J."/>
        </authorList>
    </citation>
    <scope>NUCLEOTIDE SEQUENCE</scope>
    <source>
        <strain evidence="1">CP</strain>
        <tissue evidence="1">Leaves</tissue>
    </source>
</reference>
<dbReference type="AlphaFoldDB" id="A0AAV9DN51"/>
<protein>
    <submittedName>
        <fullName evidence="1">Uncharacterized protein</fullName>
    </submittedName>
</protein>
<name>A0AAV9DN51_ACOCL</name>
<comment type="caution">
    <text evidence="1">The sequence shown here is derived from an EMBL/GenBank/DDBJ whole genome shotgun (WGS) entry which is preliminary data.</text>
</comment>
<accession>A0AAV9DN51</accession>
<gene>
    <name evidence="1" type="ORF">QJS10_CPB12g01467</name>
</gene>
<dbReference type="EMBL" id="JAUJYO010000012">
    <property type="protein sequence ID" value="KAK1302351.1"/>
    <property type="molecule type" value="Genomic_DNA"/>
</dbReference>
<dbReference type="Proteomes" id="UP001180020">
    <property type="component" value="Unassembled WGS sequence"/>
</dbReference>
<reference evidence="1" key="1">
    <citation type="journal article" date="2023" name="Nat. Commun.">
        <title>Diploid and tetraploid genomes of Acorus and the evolution of monocots.</title>
        <authorList>
            <person name="Ma L."/>
            <person name="Liu K.W."/>
            <person name="Li Z."/>
            <person name="Hsiao Y.Y."/>
            <person name="Qi Y."/>
            <person name="Fu T."/>
            <person name="Tang G.D."/>
            <person name="Zhang D."/>
            <person name="Sun W.H."/>
            <person name="Liu D.K."/>
            <person name="Li Y."/>
            <person name="Chen G.Z."/>
            <person name="Liu X.D."/>
            <person name="Liao X.Y."/>
            <person name="Jiang Y.T."/>
            <person name="Yu X."/>
            <person name="Hao Y."/>
            <person name="Huang J."/>
            <person name="Zhao X.W."/>
            <person name="Ke S."/>
            <person name="Chen Y.Y."/>
            <person name="Wu W.L."/>
            <person name="Hsu J.L."/>
            <person name="Lin Y.F."/>
            <person name="Huang M.D."/>
            <person name="Li C.Y."/>
            <person name="Huang L."/>
            <person name="Wang Z.W."/>
            <person name="Zhao X."/>
            <person name="Zhong W.Y."/>
            <person name="Peng D.H."/>
            <person name="Ahmad S."/>
            <person name="Lan S."/>
            <person name="Zhang J.S."/>
            <person name="Tsai W.C."/>
            <person name="Van de Peer Y."/>
            <person name="Liu Z.J."/>
        </authorList>
    </citation>
    <scope>NUCLEOTIDE SEQUENCE</scope>
    <source>
        <strain evidence="1">CP</strain>
    </source>
</reference>